<evidence type="ECO:0000256" key="6">
    <source>
        <dbReference type="SAM" id="MobiDB-lite"/>
    </source>
</evidence>
<dbReference type="PROSITE" id="PS50009">
    <property type="entry name" value="RASGEF_CAT"/>
    <property type="match status" value="1"/>
</dbReference>
<dbReference type="InterPro" id="IPR032675">
    <property type="entry name" value="LRR_dom_sf"/>
</dbReference>
<feature type="compositionally biased region" description="Polar residues" evidence="6">
    <location>
        <begin position="585"/>
        <end position="599"/>
    </location>
</feature>
<dbReference type="InterPro" id="IPR014768">
    <property type="entry name" value="GBD/FH3_dom"/>
</dbReference>
<keyword evidence="1" id="KW-0433">Leucine-rich repeat</keyword>
<dbReference type="RefSeq" id="XP_003285873.1">
    <property type="nucleotide sequence ID" value="XM_003285825.1"/>
</dbReference>
<dbReference type="PROSITE" id="PS51232">
    <property type="entry name" value="GBD_FH3"/>
    <property type="match status" value="1"/>
</dbReference>
<dbReference type="GO" id="GO:0003779">
    <property type="term" value="F:actin binding"/>
    <property type="evidence" value="ECO:0007669"/>
    <property type="project" value="InterPro"/>
</dbReference>
<dbReference type="FunCoup" id="F0ZEL8">
    <property type="interactions" value="7"/>
</dbReference>
<name>F0ZEL8_DICPU</name>
<dbReference type="SMART" id="SM00369">
    <property type="entry name" value="LRR_TYP"/>
    <property type="match status" value="10"/>
</dbReference>
<sequence length="1809" mass="202865">MGNVNSINFNNGKYRIDSISCCLDNCKLKTKELVSYMDQLVEGYPLTQNLTIKECKLKEVPANITKLSYLLELSLTDNKLNSLPWSLPPPIIQQANRLSTMISISSVVNESLVKLDLSGNHFTDFPSCVFVLPNLKTLILDNNQLTDINVQMCGGSSVNNGTNQPYIACKLEELKLSNNSFTVFPSIITDLTSLKVLDLSGNSLSSIPASFTKLSSLTCLNLKSNRFTSFPASICTLNYLHRLNLACNQISINSSHHTLGVSLLPTLERLELQHNKFGEFPIDILDLTSLKILKLQDNDIEVVPEKIGQLNNLTELFLAENKITTLPSTIGQIVNLKKLYLEYNKISTLPTDFVKLQKLNILILHNNEFKSVPEEIHLLTQLLRLSLDENPLSSTDLKLIKQEGSLSLIKHKSNFGTINGSTGHSSISSNGSLSKSSMTPDLSGSTSISAAINKFSKKKNNQLTISRSLFRGNSSNLESEKDDFHKQKHLQNISAASTSCNSSSPITSQITVNSTVLDFEDDIQKMSLGEFASLEGAGAKQRRGSVFLPPTNAFKLSPPVVSSSYNTLPASLGNLIQQQQQQQQDLGNGLTTSSGTNSPALGLLRTSSSISNSPSISSPQLLSHSMSQFNLSGNNTPSSNNNGTNSMNSSSNSTINNNSNSAPSSTNPSPINSSDSITTSVPSFSKFKNSFDQLLEEQDFSKKKRETLQKLSKEQKWNLLLQYRNSTLKMLNLVNGPLKTSSGSSTPINVSANGSIPPPLSSSSSVAGAVAKSPHFQPARFYIDNLSIKTDISLVKEIHDFLKEGGPEVSLFIGFHGIELFVSILQYNLDHANEQFDEEKVGYCLLCMKILIEYTAKSVITTHNSINMISMFLSSNSKYIIDIIIDIFDEILRLPTIGTSIVLDSLVNFQKVKGLSSPYVPLVAILKSSTIDLSTKTTIFKIINFLIYSFSVLEERFSVICSLLKVGILEVISNLRLNSNKHDVLRFELDLFEEVLDSDESELVKKIGRKEVLKRMSNEDSDLSKQSKETTDFVRVVMVSAGYGDLKIDLNEKTSYADVIQFIQSNYQIKYDIERYGLFVPAIGSADTILQNSGTQSRWVDPTKTLVENGLSNEIVEFKMKPININILQNNITNEIKSFTIDPQLKCFEIVHHLRTRLDSNSAAFQRKTSSLIDDEEEDYESDIYGIYCFANLEEYSKGSWYPLNNRLLDFNPNNEPMVVEIKLMERPLRISFSGTEKLMKFNPYIPVSAIMNEIKNEIHLKINIEDYGICYIPNTSQSNLSQTLVEESWLDPSKTLLDHSDMKCSIVQFKFKPRTVSVNINIESGIAIPNNENQQFLNTFTISEVIEKICTPHQLNALNYSLYLSDSSSQKIKLLSRQNCLRDQSINNGDYLILTSKQKDLPTDSNVWDEPEDSPDNITFTKESKIASITLNKLIERLTNPESQESDIKSIFLSTYRSVTTPTTLLSKLLERHTAPSLLDKEKCKLIQRKTRLLIKSWLEIETPKNREEVIGLLRLHMPTESIEDDGHKELTELYMDLTTKIYPSIIQIPTGDLPKPKIPKIDSNIISFIDMDEMEIARQLSLLTFPLYSKIETSELLNQRWAKPNGGPGVMSVVGLFNRVSNFVSFTILNQPKLRDRAFVYGKMVKIANAFYELQNYHLLMAIISGLNSSPILRLKFTKSKLSKSLRDTLDQLEELMSTQSSMKNYRAELANAQPPAIPFMGFHLSDLVFIDEGNQAMYDNKINFKKLELYKKTISVLQNYTLFPYQFHPVPAIQQYFLDYKIVAEKPLYEISLRCEPRNAERSEIE</sequence>
<evidence type="ECO:0000313" key="11">
    <source>
        <dbReference type="Proteomes" id="UP000001064"/>
    </source>
</evidence>
<dbReference type="OrthoDB" id="676979at2759"/>
<dbReference type="Pfam" id="PF00618">
    <property type="entry name" value="RasGEF_N"/>
    <property type="match status" value="1"/>
</dbReference>
<feature type="domain" description="GBD/FH3" evidence="9">
    <location>
        <begin position="679"/>
        <end position="1077"/>
    </location>
</feature>
<dbReference type="KEGG" id="dpp:DICPUDRAFT_149767"/>
<evidence type="ECO:0000256" key="5">
    <source>
        <dbReference type="PROSITE-ProRule" id="PRU00168"/>
    </source>
</evidence>
<dbReference type="GO" id="GO:0007265">
    <property type="term" value="P:Ras protein signal transduction"/>
    <property type="evidence" value="ECO:0000318"/>
    <property type="project" value="GO_Central"/>
</dbReference>
<proteinExistence type="predicted"/>
<evidence type="ECO:0000259" key="7">
    <source>
        <dbReference type="PROSITE" id="PS50009"/>
    </source>
</evidence>
<evidence type="ECO:0000313" key="10">
    <source>
        <dbReference type="EMBL" id="EGC37612.1"/>
    </source>
</evidence>
<dbReference type="STRING" id="5786.F0ZEL8"/>
<dbReference type="EMBL" id="GL870995">
    <property type="protein sequence ID" value="EGC37612.1"/>
    <property type="molecule type" value="Genomic_DNA"/>
</dbReference>
<dbReference type="eggNOG" id="KOG3417">
    <property type="taxonomic scope" value="Eukaryota"/>
</dbReference>
<keyword evidence="2 5" id="KW-0344">Guanine-nucleotide releasing factor</keyword>
<feature type="compositionally biased region" description="Low complexity" evidence="6">
    <location>
        <begin position="420"/>
        <end position="437"/>
    </location>
</feature>
<feature type="domain" description="Ras-GEF" evidence="7">
    <location>
        <begin position="1574"/>
        <end position="1801"/>
    </location>
</feature>
<feature type="domain" description="N-terminal Ras-GEF" evidence="8">
    <location>
        <begin position="1423"/>
        <end position="1544"/>
    </location>
</feature>
<dbReference type="PROSITE" id="PS00720">
    <property type="entry name" value="RASGEF"/>
    <property type="match status" value="1"/>
</dbReference>
<dbReference type="InterPro" id="IPR000651">
    <property type="entry name" value="Ras-like_Gua-exchang_fac_N"/>
</dbReference>
<dbReference type="Proteomes" id="UP000001064">
    <property type="component" value="Unassembled WGS sequence"/>
</dbReference>
<dbReference type="GO" id="GO:0031267">
    <property type="term" value="F:small GTPase binding"/>
    <property type="evidence" value="ECO:0007669"/>
    <property type="project" value="InterPro"/>
</dbReference>
<dbReference type="InterPro" id="IPR023578">
    <property type="entry name" value="Ras_GEF_dom_sf"/>
</dbReference>
<dbReference type="InterPro" id="IPR001895">
    <property type="entry name" value="RASGEF_cat_dom"/>
</dbReference>
<dbReference type="VEuPathDB" id="AmoebaDB:DICPUDRAFT_149767"/>
<dbReference type="InterPro" id="IPR010473">
    <property type="entry name" value="GTPase-bd"/>
</dbReference>
<reference evidence="11" key="1">
    <citation type="journal article" date="2011" name="Genome Biol.">
        <title>Comparative genomics of the social amoebae Dictyostelium discoideum and Dictyostelium purpureum.</title>
        <authorList>
            <consortium name="US DOE Joint Genome Institute (JGI-PGF)"/>
            <person name="Sucgang R."/>
            <person name="Kuo A."/>
            <person name="Tian X."/>
            <person name="Salerno W."/>
            <person name="Parikh A."/>
            <person name="Feasley C.L."/>
            <person name="Dalin E."/>
            <person name="Tu H."/>
            <person name="Huang E."/>
            <person name="Barry K."/>
            <person name="Lindquist E."/>
            <person name="Shapiro H."/>
            <person name="Bruce D."/>
            <person name="Schmutz J."/>
            <person name="Salamov A."/>
            <person name="Fey P."/>
            <person name="Gaudet P."/>
            <person name="Anjard C."/>
            <person name="Babu M.M."/>
            <person name="Basu S."/>
            <person name="Bushmanova Y."/>
            <person name="van der Wel H."/>
            <person name="Katoh-Kurasawa M."/>
            <person name="Dinh C."/>
            <person name="Coutinho P.M."/>
            <person name="Saito T."/>
            <person name="Elias M."/>
            <person name="Schaap P."/>
            <person name="Kay R.R."/>
            <person name="Henrissat B."/>
            <person name="Eichinger L."/>
            <person name="Rivero F."/>
            <person name="Putnam N.H."/>
            <person name="West C.M."/>
            <person name="Loomis W.F."/>
            <person name="Chisholm R.L."/>
            <person name="Shaulsky G."/>
            <person name="Strassmann J.E."/>
            <person name="Queller D.C."/>
            <person name="Kuspa A."/>
            <person name="Grigoriev I.V."/>
        </authorList>
    </citation>
    <scope>NUCLEOTIDE SEQUENCE [LARGE SCALE GENOMIC DNA]</scope>
    <source>
        <strain evidence="11">QSDP1</strain>
    </source>
</reference>
<organism evidence="10 11">
    <name type="scientific">Dictyostelium purpureum</name>
    <name type="common">Slime mold</name>
    <dbReference type="NCBI Taxonomy" id="5786"/>
    <lineage>
        <taxon>Eukaryota</taxon>
        <taxon>Amoebozoa</taxon>
        <taxon>Evosea</taxon>
        <taxon>Eumycetozoa</taxon>
        <taxon>Dictyostelia</taxon>
        <taxon>Dictyosteliales</taxon>
        <taxon>Dictyosteliaceae</taxon>
        <taxon>Dictyostelium</taxon>
    </lineage>
</organism>
<dbReference type="SMART" id="SM01140">
    <property type="entry name" value="Drf_GBD"/>
    <property type="match status" value="1"/>
</dbReference>
<dbReference type="Pfam" id="PF12799">
    <property type="entry name" value="LRR_4"/>
    <property type="match status" value="1"/>
</dbReference>
<dbReference type="Gene3D" id="1.10.840.10">
    <property type="entry name" value="Ras guanine-nucleotide exchange factors catalytic domain"/>
    <property type="match status" value="1"/>
</dbReference>
<dbReference type="InterPro" id="IPR001611">
    <property type="entry name" value="Leu-rich_rpt"/>
</dbReference>
<dbReference type="Pfam" id="PF06371">
    <property type="entry name" value="Drf_GBD"/>
    <property type="match status" value="1"/>
</dbReference>
<dbReference type="CDD" id="cd00155">
    <property type="entry name" value="RasGEF"/>
    <property type="match status" value="1"/>
</dbReference>
<dbReference type="InterPro" id="IPR025875">
    <property type="entry name" value="Leu-rich_rpt_4"/>
</dbReference>
<dbReference type="CDD" id="cd06224">
    <property type="entry name" value="REM"/>
    <property type="match status" value="1"/>
</dbReference>
<dbReference type="GO" id="GO:0005085">
    <property type="term" value="F:guanyl-nucleotide exchange factor activity"/>
    <property type="evidence" value="ECO:0000318"/>
    <property type="project" value="GO_Central"/>
</dbReference>
<dbReference type="PROSITE" id="PS50212">
    <property type="entry name" value="RASGEF_NTER"/>
    <property type="match status" value="1"/>
</dbReference>
<dbReference type="SUPFAM" id="SSF48366">
    <property type="entry name" value="Ras GEF"/>
    <property type="match status" value="1"/>
</dbReference>
<keyword evidence="4" id="KW-0175">Coiled coil</keyword>
<feature type="region of interest" description="Disordered" evidence="6">
    <location>
        <begin position="577"/>
        <end position="678"/>
    </location>
</feature>
<feature type="compositionally biased region" description="Low complexity" evidence="6">
    <location>
        <begin position="607"/>
        <end position="678"/>
    </location>
</feature>
<dbReference type="PROSITE" id="PS51450">
    <property type="entry name" value="LRR"/>
    <property type="match status" value="5"/>
</dbReference>
<dbReference type="PANTHER" id="PTHR23113">
    <property type="entry name" value="GUANINE NUCLEOTIDE EXCHANGE FACTOR"/>
    <property type="match status" value="1"/>
</dbReference>
<dbReference type="GO" id="GO:0005886">
    <property type="term" value="C:plasma membrane"/>
    <property type="evidence" value="ECO:0000318"/>
    <property type="project" value="GO_Central"/>
</dbReference>
<evidence type="ECO:0000256" key="1">
    <source>
        <dbReference type="ARBA" id="ARBA00022614"/>
    </source>
</evidence>
<dbReference type="Gene3D" id="3.80.10.10">
    <property type="entry name" value="Ribonuclease Inhibitor"/>
    <property type="match status" value="3"/>
</dbReference>
<evidence type="ECO:0008006" key="12">
    <source>
        <dbReference type="Google" id="ProtNLM"/>
    </source>
</evidence>
<dbReference type="Pfam" id="PF13855">
    <property type="entry name" value="LRR_8"/>
    <property type="match status" value="2"/>
</dbReference>
<dbReference type="Gene3D" id="1.20.870.10">
    <property type="entry name" value="Son of sevenless (SoS) protein Chain: S domain 1"/>
    <property type="match status" value="1"/>
</dbReference>
<dbReference type="InterPro" id="IPR008937">
    <property type="entry name" value="Ras-like_GEF"/>
</dbReference>
<dbReference type="Gene3D" id="1.25.10.10">
    <property type="entry name" value="Leucine-rich Repeat Variant"/>
    <property type="match status" value="1"/>
</dbReference>
<evidence type="ECO:0000256" key="4">
    <source>
        <dbReference type="ARBA" id="ARBA00023054"/>
    </source>
</evidence>
<evidence type="ECO:0000259" key="8">
    <source>
        <dbReference type="PROSITE" id="PS50212"/>
    </source>
</evidence>
<dbReference type="SMART" id="SM01139">
    <property type="entry name" value="Drf_FH3"/>
    <property type="match status" value="1"/>
</dbReference>
<gene>
    <name evidence="10" type="ORF">DICPUDRAFT_149767</name>
</gene>
<dbReference type="InterPro" id="IPR003591">
    <property type="entry name" value="Leu-rich_rpt_typical-subtyp"/>
</dbReference>
<dbReference type="InterPro" id="IPR010472">
    <property type="entry name" value="FH3_dom"/>
</dbReference>
<dbReference type="InterPro" id="IPR036964">
    <property type="entry name" value="RASGEF_cat_dom_sf"/>
</dbReference>
<dbReference type="GeneID" id="10499516"/>
<accession>F0ZEL8</accession>
<dbReference type="SUPFAM" id="SSF48371">
    <property type="entry name" value="ARM repeat"/>
    <property type="match status" value="1"/>
</dbReference>
<dbReference type="Pfam" id="PF00617">
    <property type="entry name" value="RasGEF"/>
    <property type="match status" value="1"/>
</dbReference>
<dbReference type="PANTHER" id="PTHR23113:SF184">
    <property type="entry name" value="RAS GUANINE NUCLEOTIDE EXCHANGE FACTOR V"/>
    <property type="match status" value="1"/>
</dbReference>
<dbReference type="SMART" id="SM00364">
    <property type="entry name" value="LRR_BAC"/>
    <property type="match status" value="10"/>
</dbReference>
<keyword evidence="3" id="KW-0677">Repeat</keyword>
<dbReference type="SMART" id="SM00147">
    <property type="entry name" value="RasGEF"/>
    <property type="match status" value="1"/>
</dbReference>
<protein>
    <recommendedName>
        <fullName evidence="12">Ras guanine nucleotide exchange factor</fullName>
    </recommendedName>
</protein>
<feature type="region of interest" description="Disordered" evidence="6">
    <location>
        <begin position="420"/>
        <end position="440"/>
    </location>
</feature>
<dbReference type="OMA" id="EIVEFKM"/>
<evidence type="ECO:0000259" key="9">
    <source>
        <dbReference type="PROSITE" id="PS51232"/>
    </source>
</evidence>
<dbReference type="SUPFAM" id="SSF52047">
    <property type="entry name" value="RNI-like"/>
    <property type="match status" value="2"/>
</dbReference>
<dbReference type="InParanoid" id="F0ZEL8"/>
<keyword evidence="11" id="KW-1185">Reference proteome</keyword>
<dbReference type="eggNOG" id="KOG0619">
    <property type="taxonomic scope" value="Eukaryota"/>
</dbReference>
<evidence type="ECO:0000256" key="2">
    <source>
        <dbReference type="ARBA" id="ARBA00022658"/>
    </source>
</evidence>
<dbReference type="GO" id="GO:0045010">
    <property type="term" value="P:actin nucleation"/>
    <property type="evidence" value="ECO:0007669"/>
    <property type="project" value="UniProtKB-ARBA"/>
</dbReference>
<dbReference type="InterPro" id="IPR011989">
    <property type="entry name" value="ARM-like"/>
</dbReference>
<dbReference type="InterPro" id="IPR019804">
    <property type="entry name" value="Ras_G-nucl-exch_fac_CS"/>
</dbReference>
<evidence type="ECO:0000256" key="3">
    <source>
        <dbReference type="ARBA" id="ARBA00022737"/>
    </source>
</evidence>
<dbReference type="InterPro" id="IPR016024">
    <property type="entry name" value="ARM-type_fold"/>
</dbReference>